<dbReference type="InterPro" id="IPR036582">
    <property type="entry name" value="Mao_N_sf"/>
</dbReference>
<feature type="domain" description="Serpin" evidence="2">
    <location>
        <begin position="143"/>
        <end position="486"/>
    </location>
</feature>
<dbReference type="SMART" id="SM00093">
    <property type="entry name" value="SERPIN"/>
    <property type="match status" value="1"/>
</dbReference>
<dbReference type="InterPro" id="IPR000215">
    <property type="entry name" value="Serpin_fam"/>
</dbReference>
<dbReference type="AlphaFoldDB" id="A0AAE3J8H5"/>
<evidence type="ECO:0000313" key="4">
    <source>
        <dbReference type="Proteomes" id="UP001198242"/>
    </source>
</evidence>
<dbReference type="InterPro" id="IPR042185">
    <property type="entry name" value="Serpin_sf_2"/>
</dbReference>
<accession>A0AAE3J8H5</accession>
<comment type="similarity">
    <text evidence="1">Belongs to the serpin family.</text>
</comment>
<organism evidence="3 4">
    <name type="scientific">Hominilimicola fabiformis</name>
    <dbReference type="NCBI Taxonomy" id="2885356"/>
    <lineage>
        <taxon>Bacteria</taxon>
        <taxon>Bacillati</taxon>
        <taxon>Bacillota</taxon>
        <taxon>Clostridia</taxon>
        <taxon>Eubacteriales</taxon>
        <taxon>Oscillospiraceae</taxon>
        <taxon>Hominilimicola</taxon>
    </lineage>
</organism>
<dbReference type="PANTHER" id="PTHR11461">
    <property type="entry name" value="SERINE PROTEASE INHIBITOR, SERPIN"/>
    <property type="match status" value="1"/>
</dbReference>
<gene>
    <name evidence="3" type="ORF">LKE05_01880</name>
</gene>
<dbReference type="SUPFAM" id="SSF55383">
    <property type="entry name" value="Copper amine oxidase, domain N"/>
    <property type="match status" value="2"/>
</dbReference>
<dbReference type="Proteomes" id="UP001198242">
    <property type="component" value="Unassembled WGS sequence"/>
</dbReference>
<dbReference type="Gene3D" id="3.30.457.10">
    <property type="entry name" value="Copper amine oxidase-like, N-terminal domain"/>
    <property type="match status" value="1"/>
</dbReference>
<dbReference type="Gene3D" id="2.30.39.10">
    <property type="entry name" value="Alpha-1-antitrypsin, domain 1"/>
    <property type="match status" value="1"/>
</dbReference>
<proteinExistence type="inferred from homology"/>
<evidence type="ECO:0000313" key="3">
    <source>
        <dbReference type="EMBL" id="MCC2209544.1"/>
    </source>
</evidence>
<dbReference type="PANTHER" id="PTHR11461:SF211">
    <property type="entry name" value="GH10112P-RELATED"/>
    <property type="match status" value="1"/>
</dbReference>
<dbReference type="GO" id="GO:0005615">
    <property type="term" value="C:extracellular space"/>
    <property type="evidence" value="ECO:0007669"/>
    <property type="project" value="InterPro"/>
</dbReference>
<keyword evidence="4" id="KW-1185">Reference proteome</keyword>
<dbReference type="InterPro" id="IPR042178">
    <property type="entry name" value="Serpin_sf_1"/>
</dbReference>
<dbReference type="Pfam" id="PF07833">
    <property type="entry name" value="Cu_amine_oxidN1"/>
    <property type="match status" value="1"/>
</dbReference>
<dbReference type="EMBL" id="JAJEQM010000002">
    <property type="protein sequence ID" value="MCC2209544.1"/>
    <property type="molecule type" value="Genomic_DNA"/>
</dbReference>
<dbReference type="RefSeq" id="WP_308455755.1">
    <property type="nucleotide sequence ID" value="NZ_JAJEQM010000002.1"/>
</dbReference>
<dbReference type="InterPro" id="IPR023796">
    <property type="entry name" value="Serpin_dom"/>
</dbReference>
<evidence type="ECO:0000256" key="1">
    <source>
        <dbReference type="RuleBase" id="RU000411"/>
    </source>
</evidence>
<dbReference type="InterPro" id="IPR036186">
    <property type="entry name" value="Serpin_sf"/>
</dbReference>
<protein>
    <recommendedName>
        <fullName evidence="2">Serpin domain-containing protein</fullName>
    </recommendedName>
</protein>
<sequence length="487" mass="54857">MKKIIPIILSLTVVMSGCTTLAEEKIKVTLDGQAMDFDVAPIIQNDRVLVPMRAIFEELHCSVDYTDIDGKQIITAKNDDNTISLEIGSNEMTVNDEKVSLDTVPVIIDDRTLVPLRAVSEALDCNVDWDGDTKTVAIAPHKYNEYYTQKLMENLPKDENYVISPFSLEMAMMMASEGAVGDTKQEITQAFDSPNTSLYSQIITDNKNKGIDIANSIWFNKDSGENAYFADDYQKKIQTDYQGTAQSVTNDDSIEKVNEWVEKQTNGKITDMLSEDNRYYVCALANAIYMKADWVNKFEKEGTYKENFTDINGDESEIDFMHQAAAFQYYENGDTKAVKLPYENGLSMVVVLGDTKNILNDIHNGKMTSKLVEVTLPKIKAEYSIDYVNILKNMGIEKAFDYQNADFSLMLENYPERIKIDFVLQKAMIDVDERGTEAAAATVALVTKSALSVDEEVIEFKADKPFTYYILDDSGNVYFAGRYVKAE</sequence>
<evidence type="ECO:0000259" key="2">
    <source>
        <dbReference type="SMART" id="SM00093"/>
    </source>
</evidence>
<reference evidence="3 4" key="1">
    <citation type="submission" date="2021-10" db="EMBL/GenBank/DDBJ databases">
        <title>Anaerobic single-cell dispensing facilitates the cultivation of human gut bacteria.</title>
        <authorList>
            <person name="Afrizal A."/>
        </authorList>
    </citation>
    <scope>NUCLEOTIDE SEQUENCE [LARGE SCALE GENOMIC DNA]</scope>
    <source>
        <strain evidence="3 4">CLA-AA-H232</strain>
    </source>
</reference>
<dbReference type="Gene3D" id="3.30.497.10">
    <property type="entry name" value="Antithrombin, subunit I, domain 2"/>
    <property type="match status" value="1"/>
</dbReference>
<comment type="caution">
    <text evidence="3">The sequence shown here is derived from an EMBL/GenBank/DDBJ whole genome shotgun (WGS) entry which is preliminary data.</text>
</comment>
<dbReference type="GO" id="GO:0004867">
    <property type="term" value="F:serine-type endopeptidase inhibitor activity"/>
    <property type="evidence" value="ECO:0007669"/>
    <property type="project" value="InterPro"/>
</dbReference>
<dbReference type="PROSITE" id="PS51257">
    <property type="entry name" value="PROKAR_LIPOPROTEIN"/>
    <property type="match status" value="1"/>
</dbReference>
<dbReference type="SUPFAM" id="SSF56574">
    <property type="entry name" value="Serpins"/>
    <property type="match status" value="1"/>
</dbReference>
<dbReference type="Pfam" id="PF00079">
    <property type="entry name" value="Serpin"/>
    <property type="match status" value="1"/>
</dbReference>
<name>A0AAE3J8H5_9FIRM</name>
<dbReference type="InterPro" id="IPR012854">
    <property type="entry name" value="Cu_amine_oxidase-like_N"/>
</dbReference>